<dbReference type="SMART" id="SM00052">
    <property type="entry name" value="EAL"/>
    <property type="match status" value="1"/>
</dbReference>
<dbReference type="Proteomes" id="UP000515733">
    <property type="component" value="Chromosome"/>
</dbReference>
<dbReference type="SUPFAM" id="SSF158472">
    <property type="entry name" value="HAMP domain-like"/>
    <property type="match status" value="1"/>
</dbReference>
<dbReference type="SUPFAM" id="SSF141868">
    <property type="entry name" value="EAL domain-like"/>
    <property type="match status" value="1"/>
</dbReference>
<dbReference type="Gene3D" id="3.20.20.450">
    <property type="entry name" value="EAL domain"/>
    <property type="match status" value="1"/>
</dbReference>
<dbReference type="SMART" id="SM00304">
    <property type="entry name" value="HAMP"/>
    <property type="match status" value="1"/>
</dbReference>
<dbReference type="CDD" id="cd01949">
    <property type="entry name" value="GGDEF"/>
    <property type="match status" value="1"/>
</dbReference>
<protein>
    <submittedName>
        <fullName evidence="1">Phosphodiesterase</fullName>
    </submittedName>
</protein>
<dbReference type="Pfam" id="PF00563">
    <property type="entry name" value="EAL"/>
    <property type="match status" value="1"/>
</dbReference>
<dbReference type="CDD" id="cd06225">
    <property type="entry name" value="HAMP"/>
    <property type="match status" value="1"/>
</dbReference>
<dbReference type="PROSITE" id="PS50887">
    <property type="entry name" value="GGDEF"/>
    <property type="match status" value="1"/>
</dbReference>
<dbReference type="OrthoDB" id="9813903at2"/>
<dbReference type="RefSeq" id="WP_145769764.1">
    <property type="nucleotide sequence ID" value="NZ_LR778301.1"/>
</dbReference>
<dbReference type="InterPro" id="IPR000160">
    <property type="entry name" value="GGDEF_dom"/>
</dbReference>
<proteinExistence type="predicted"/>
<dbReference type="GO" id="GO:0016020">
    <property type="term" value="C:membrane"/>
    <property type="evidence" value="ECO:0007669"/>
    <property type="project" value="InterPro"/>
</dbReference>
<dbReference type="Gene3D" id="3.30.70.270">
    <property type="match status" value="1"/>
</dbReference>
<dbReference type="InterPro" id="IPR029787">
    <property type="entry name" value="Nucleotide_cyclase"/>
</dbReference>
<accession>A0A6S6XRR5</accession>
<name>A0A6S6XRR5_9PROT</name>
<dbReference type="InterPro" id="IPR029150">
    <property type="entry name" value="dCache_3"/>
</dbReference>
<dbReference type="InterPro" id="IPR043128">
    <property type="entry name" value="Rev_trsase/Diguanyl_cyclase"/>
</dbReference>
<dbReference type="InterPro" id="IPR035919">
    <property type="entry name" value="EAL_sf"/>
</dbReference>
<dbReference type="GO" id="GO:0007165">
    <property type="term" value="P:signal transduction"/>
    <property type="evidence" value="ECO:0007669"/>
    <property type="project" value="InterPro"/>
</dbReference>
<keyword evidence="2" id="KW-1185">Reference proteome</keyword>
<dbReference type="PANTHER" id="PTHR44757">
    <property type="entry name" value="DIGUANYLATE CYCLASE DGCP"/>
    <property type="match status" value="1"/>
</dbReference>
<dbReference type="CDD" id="cd01948">
    <property type="entry name" value="EAL"/>
    <property type="match status" value="1"/>
</dbReference>
<dbReference type="KEGG" id="doe:DENOEST_1506"/>
<reference evidence="1 2" key="1">
    <citation type="submission" date="2020-03" db="EMBL/GenBank/DDBJ databases">
        <authorList>
            <consortium name="Genoscope - CEA"/>
            <person name="William W."/>
        </authorList>
    </citation>
    <scope>NUCLEOTIDE SEQUENCE [LARGE SCALE GENOMIC DNA]</scope>
    <source>
        <strain evidence="2">DSM 16959</strain>
    </source>
</reference>
<evidence type="ECO:0000313" key="1">
    <source>
        <dbReference type="EMBL" id="CAB1368671.1"/>
    </source>
</evidence>
<dbReference type="PROSITE" id="PS50885">
    <property type="entry name" value="HAMP"/>
    <property type="match status" value="1"/>
</dbReference>
<dbReference type="Pfam" id="PF00672">
    <property type="entry name" value="HAMP"/>
    <property type="match status" value="1"/>
</dbReference>
<dbReference type="Pfam" id="PF14827">
    <property type="entry name" value="dCache_3"/>
    <property type="match status" value="1"/>
</dbReference>
<organism evidence="1 2">
    <name type="scientific">Denitratisoma oestradiolicum</name>
    <dbReference type="NCBI Taxonomy" id="311182"/>
    <lineage>
        <taxon>Bacteria</taxon>
        <taxon>Pseudomonadati</taxon>
        <taxon>Pseudomonadota</taxon>
        <taxon>Betaproteobacteria</taxon>
        <taxon>Nitrosomonadales</taxon>
        <taxon>Sterolibacteriaceae</taxon>
        <taxon>Denitratisoma</taxon>
    </lineage>
</organism>
<gene>
    <name evidence="1" type="ORF">DENOEST_1506</name>
</gene>
<dbReference type="PROSITE" id="PS50883">
    <property type="entry name" value="EAL"/>
    <property type="match status" value="1"/>
</dbReference>
<dbReference type="EMBL" id="LR778301">
    <property type="protein sequence ID" value="CAB1368671.1"/>
    <property type="molecule type" value="Genomic_DNA"/>
</dbReference>
<evidence type="ECO:0000313" key="2">
    <source>
        <dbReference type="Proteomes" id="UP000515733"/>
    </source>
</evidence>
<dbReference type="InterPro" id="IPR003660">
    <property type="entry name" value="HAMP_dom"/>
</dbReference>
<dbReference type="AlphaFoldDB" id="A0A6S6XRR5"/>
<sequence length="768" mass="83275">MSLFRTLERRIAVVFVGLLVFVMLLILLIVARSGEVIISSESQRQLSAGASNFGKLIERDQRQLELAATVLASDFGFREAIATQDQATVLSVLRNHGFRIGARVMMVLNLKGEVIVDTQRPGQPPRPFPFAAVLHDAHQDGRGSGVVQMDDKRLYQIVVVPILAPVRIAWVVMGFPLEDAWASEFSRVSGLDVSVVSTSGGIRASSLAPSLRDALEKTPWTTLGTEPQQMTLAGGHYHAVALPLGPQARVLLLHSLEYSEAVFRQLEHVLEIIAGLGVALFVVGSFGLARRIAGPLNTLARAARLIEGGDYSRTVVIEAPDEIGQLAAGFESMRLGIAAREQKIMQLAYEDTLTGLPNRTRLAERLDQLDPGAAAMVAVLDLDRFAPINDALGHPVGDRLLQQVGARLTGLLPPGGMLARLWGDEFAFVADNTDMAAARNFAKRLLAALREPIELDGQRLDVSGSLGIAFRPDDGHNMDALLRRAELAMYEAKRRQCGYMLAEEVGEGPPPEHLSLIGEMRQALEHREFILHYQPKLALASDCIVGAEALLRWQHPERGLVPPGRFIPFAEQTGFIREITPWLLKEVAAQAAVWRESGLSVVLSANLSARDLLNPDLVTLMQRLLAIHELPPSILCLEITESALMEDPTLALSHLAELAAIGLKLSIDDYGAGQASLSYVKSLPVHELKIDQSFVGSLATSPKDAAIVRSTIALGHALGLTVVAEGIESEADLRWLEAAGCDIGQGYFISRPLTADAFADWLSTRQGG</sequence>
<dbReference type="SMART" id="SM00267">
    <property type="entry name" value="GGDEF"/>
    <property type="match status" value="1"/>
</dbReference>
<dbReference type="PANTHER" id="PTHR44757:SF2">
    <property type="entry name" value="BIOFILM ARCHITECTURE MAINTENANCE PROTEIN MBAA"/>
    <property type="match status" value="1"/>
</dbReference>
<dbReference type="Gene3D" id="6.10.340.10">
    <property type="match status" value="1"/>
</dbReference>
<dbReference type="SUPFAM" id="SSF55073">
    <property type="entry name" value="Nucleotide cyclase"/>
    <property type="match status" value="1"/>
</dbReference>
<dbReference type="NCBIfam" id="TIGR00254">
    <property type="entry name" value="GGDEF"/>
    <property type="match status" value="1"/>
</dbReference>
<dbReference type="Pfam" id="PF00990">
    <property type="entry name" value="GGDEF"/>
    <property type="match status" value="1"/>
</dbReference>
<dbReference type="InterPro" id="IPR052155">
    <property type="entry name" value="Biofilm_reg_signaling"/>
</dbReference>
<dbReference type="InterPro" id="IPR001633">
    <property type="entry name" value="EAL_dom"/>
</dbReference>